<dbReference type="Pfam" id="PF17202">
    <property type="entry name" value="sCache_3_3"/>
    <property type="match status" value="1"/>
</dbReference>
<keyword evidence="13" id="KW-1185">Reference proteome</keyword>
<dbReference type="CDD" id="cd11386">
    <property type="entry name" value="MCP_signal"/>
    <property type="match status" value="1"/>
</dbReference>
<gene>
    <name evidence="12" type="ORF">SAMN06265827_11753</name>
</gene>
<keyword evidence="2" id="KW-1003">Cell membrane</keyword>
<name>A0A285HD57_9FIRM</name>
<keyword evidence="3 9" id="KW-0812">Transmembrane</keyword>
<proteinExistence type="inferred from homology"/>
<dbReference type="InterPro" id="IPR004089">
    <property type="entry name" value="MCPsignal_dom"/>
</dbReference>
<dbReference type="AlphaFoldDB" id="A0A285HD57"/>
<evidence type="ECO:0000256" key="8">
    <source>
        <dbReference type="PROSITE-ProRule" id="PRU00284"/>
    </source>
</evidence>
<dbReference type="InterPro" id="IPR004090">
    <property type="entry name" value="Chemotax_Me-accpt_rcpt"/>
</dbReference>
<evidence type="ECO:0000256" key="9">
    <source>
        <dbReference type="SAM" id="Phobius"/>
    </source>
</evidence>
<dbReference type="PANTHER" id="PTHR32089">
    <property type="entry name" value="METHYL-ACCEPTING CHEMOTAXIS PROTEIN MCPB"/>
    <property type="match status" value="1"/>
</dbReference>
<feature type="domain" description="HAMP" evidence="11">
    <location>
        <begin position="206"/>
        <end position="259"/>
    </location>
</feature>
<dbReference type="Gene3D" id="1.10.287.950">
    <property type="entry name" value="Methyl-accepting chemotaxis protein"/>
    <property type="match status" value="1"/>
</dbReference>
<dbReference type="InterPro" id="IPR029151">
    <property type="entry name" value="Sensor-like_sf"/>
</dbReference>
<comment type="similarity">
    <text evidence="7">Belongs to the methyl-accepting chemotaxis (MCP) protein family.</text>
</comment>
<dbReference type="PANTHER" id="PTHR32089:SF112">
    <property type="entry name" value="LYSOZYME-LIKE PROTEIN-RELATED"/>
    <property type="match status" value="1"/>
</dbReference>
<evidence type="ECO:0000259" key="10">
    <source>
        <dbReference type="PROSITE" id="PS50111"/>
    </source>
</evidence>
<keyword evidence="5 9" id="KW-0472">Membrane</keyword>
<dbReference type="OrthoDB" id="9814363at2"/>
<evidence type="ECO:0000256" key="5">
    <source>
        <dbReference type="ARBA" id="ARBA00023136"/>
    </source>
</evidence>
<dbReference type="SMART" id="SM00304">
    <property type="entry name" value="HAMP"/>
    <property type="match status" value="1"/>
</dbReference>
<dbReference type="CDD" id="cd06225">
    <property type="entry name" value="HAMP"/>
    <property type="match status" value="1"/>
</dbReference>
<dbReference type="SUPFAM" id="SSF103190">
    <property type="entry name" value="Sensory domain-like"/>
    <property type="match status" value="1"/>
</dbReference>
<dbReference type="Proteomes" id="UP000219573">
    <property type="component" value="Unassembled WGS sequence"/>
</dbReference>
<dbReference type="Pfam" id="PF00015">
    <property type="entry name" value="MCPsignal"/>
    <property type="match status" value="1"/>
</dbReference>
<dbReference type="GO" id="GO:0007165">
    <property type="term" value="P:signal transduction"/>
    <property type="evidence" value="ECO:0007669"/>
    <property type="project" value="UniProtKB-KW"/>
</dbReference>
<evidence type="ECO:0000256" key="1">
    <source>
        <dbReference type="ARBA" id="ARBA00004651"/>
    </source>
</evidence>
<dbReference type="GO" id="GO:0005886">
    <property type="term" value="C:plasma membrane"/>
    <property type="evidence" value="ECO:0007669"/>
    <property type="project" value="UniProtKB-SubCell"/>
</dbReference>
<dbReference type="PROSITE" id="PS50111">
    <property type="entry name" value="CHEMOTAXIS_TRANSDUC_2"/>
    <property type="match status" value="1"/>
</dbReference>
<organism evidence="12 13">
    <name type="scientific">Orenia metallireducens</name>
    <dbReference type="NCBI Taxonomy" id="1413210"/>
    <lineage>
        <taxon>Bacteria</taxon>
        <taxon>Bacillati</taxon>
        <taxon>Bacillota</taxon>
        <taxon>Clostridia</taxon>
        <taxon>Halanaerobiales</taxon>
        <taxon>Halobacteroidaceae</taxon>
        <taxon>Orenia</taxon>
    </lineage>
</organism>
<dbReference type="Gene3D" id="6.10.340.10">
    <property type="match status" value="1"/>
</dbReference>
<feature type="transmembrane region" description="Helical" evidence="9">
    <location>
        <begin position="183"/>
        <end position="204"/>
    </location>
</feature>
<comment type="subcellular location">
    <subcellularLocation>
        <location evidence="1">Cell membrane</location>
        <topology evidence="1">Multi-pass membrane protein</topology>
    </subcellularLocation>
</comment>
<protein>
    <submittedName>
        <fullName evidence="12">Methyl-accepting chemotaxis protein</fullName>
    </submittedName>
</protein>
<dbReference type="GO" id="GO:0004888">
    <property type="term" value="F:transmembrane signaling receptor activity"/>
    <property type="evidence" value="ECO:0007669"/>
    <property type="project" value="InterPro"/>
</dbReference>
<evidence type="ECO:0000259" key="11">
    <source>
        <dbReference type="PROSITE" id="PS50885"/>
    </source>
</evidence>
<dbReference type="Pfam" id="PF00672">
    <property type="entry name" value="HAMP"/>
    <property type="match status" value="1"/>
</dbReference>
<dbReference type="InterPro" id="IPR033463">
    <property type="entry name" value="sCache_3"/>
</dbReference>
<evidence type="ECO:0000256" key="7">
    <source>
        <dbReference type="ARBA" id="ARBA00029447"/>
    </source>
</evidence>
<dbReference type="EMBL" id="OBDZ01000017">
    <property type="protein sequence ID" value="SNY33668.1"/>
    <property type="molecule type" value="Genomic_DNA"/>
</dbReference>
<keyword evidence="4 9" id="KW-1133">Transmembrane helix</keyword>
<dbReference type="SMART" id="SM00283">
    <property type="entry name" value="MA"/>
    <property type="match status" value="1"/>
</dbReference>
<evidence type="ECO:0000256" key="2">
    <source>
        <dbReference type="ARBA" id="ARBA00022475"/>
    </source>
</evidence>
<evidence type="ECO:0000256" key="6">
    <source>
        <dbReference type="ARBA" id="ARBA00023224"/>
    </source>
</evidence>
<dbReference type="PROSITE" id="PS50885">
    <property type="entry name" value="HAMP"/>
    <property type="match status" value="1"/>
</dbReference>
<evidence type="ECO:0000313" key="12">
    <source>
        <dbReference type="EMBL" id="SNY33668.1"/>
    </source>
</evidence>
<dbReference type="GO" id="GO:0006935">
    <property type="term" value="P:chemotaxis"/>
    <property type="evidence" value="ECO:0007669"/>
    <property type="project" value="InterPro"/>
</dbReference>
<feature type="transmembrane region" description="Helical" evidence="9">
    <location>
        <begin position="12"/>
        <end position="34"/>
    </location>
</feature>
<evidence type="ECO:0000256" key="3">
    <source>
        <dbReference type="ARBA" id="ARBA00022692"/>
    </source>
</evidence>
<dbReference type="PRINTS" id="PR00260">
    <property type="entry name" value="CHEMTRNSDUCR"/>
</dbReference>
<keyword evidence="6 8" id="KW-0807">Transducer</keyword>
<dbReference type="RefSeq" id="WP_097018352.1">
    <property type="nucleotide sequence ID" value="NZ_OBDZ01000017.1"/>
</dbReference>
<evidence type="ECO:0000256" key="4">
    <source>
        <dbReference type="ARBA" id="ARBA00022989"/>
    </source>
</evidence>
<reference evidence="13" key="1">
    <citation type="submission" date="2017-09" db="EMBL/GenBank/DDBJ databases">
        <authorList>
            <person name="Varghese N."/>
            <person name="Submissions S."/>
        </authorList>
    </citation>
    <scope>NUCLEOTIDE SEQUENCE [LARGE SCALE GENOMIC DNA]</scope>
    <source>
        <strain evidence="13">MSL47</strain>
    </source>
</reference>
<dbReference type="InterPro" id="IPR003660">
    <property type="entry name" value="HAMP_dom"/>
</dbReference>
<accession>A0A285HD57</accession>
<evidence type="ECO:0000313" key="13">
    <source>
        <dbReference type="Proteomes" id="UP000219573"/>
    </source>
</evidence>
<dbReference type="SUPFAM" id="SSF58104">
    <property type="entry name" value="Methyl-accepting chemotaxis protein (MCP) signaling domain"/>
    <property type="match status" value="1"/>
</dbReference>
<feature type="domain" description="Methyl-accepting transducer" evidence="10">
    <location>
        <begin position="257"/>
        <end position="507"/>
    </location>
</feature>
<sequence>MGKIMSLRKKLILILLAIMLIVSVSVLITVRIVITKNAKESVLEKVKTDLATGYSIIDQKYPGDWRLEGEQLYKGQTLINGNYQIADYIGSLTKDTVTIFAYDTRVATNVKKDGKRAVGTVVSDIVKQRVLKEGEDFYGEANVVGHLYQTGYTPIRNKQGEIIGIWYVGASKEFVDKMVAESFYNVGAIIVVLTLIISILLYFLSIKVSKPILKAAEFANQIAQGELNLESLEYNAKDELGQLITSLNQMKDSLREIIINLLDSVERISGHGQELSASAQEGNAVIETTNQLIETMSAGIEEISSSSEEVSSFALESSSKTTTGRENIEKTLLSMEGIKSSVVDTVKAINDLNYTSKEIGQIVKLITSISEQTNLLALNASIEAARAGEHGHGFAVVAEEIRGLADETGKATERIANLVKETQKRSKVGLEAIELVEKKVEDGQSIATETGDIFAEIERSSREISAQIEQSSVLSHKLASDSTKISTATQEVNSMSEEITYSSQELAQLAEELRDLVQKFNV</sequence>